<comment type="caution">
    <text evidence="3">The sequence shown here is derived from an EMBL/GenBank/DDBJ whole genome shotgun (WGS) entry which is preliminary data.</text>
</comment>
<dbReference type="InterPro" id="IPR035979">
    <property type="entry name" value="RBD_domain_sf"/>
</dbReference>
<name>A0AAE0FWR9_9CHLO</name>
<evidence type="ECO:0000313" key="3">
    <source>
        <dbReference type="EMBL" id="KAK3267340.1"/>
    </source>
</evidence>
<sequence length="245" mass="26630">MSSNMRVCQKTFTHGSDSAAVRCSSRSMRTSRTTRFRAPAARRLASFSGVHYRGTASCSATSDALSTEERDPCRLFVGGLSAAASEDEDLLRAEFETYGRVKSLLAFPKCKYAFVTFAEPSAARAALEGQGGTTLFLELCQAEPRSKSKAPARSAMSRGESPLNFANVTITEGLADNAAFAIQCPTSHTQRLVKYIEEQTSLRGKCEVLAVVAPHDERKRFKDRLLLLWAPSTAVAHGGALEWLP</sequence>
<dbReference type="Pfam" id="PF00076">
    <property type="entry name" value="RRM_1"/>
    <property type="match status" value="1"/>
</dbReference>
<dbReference type="GO" id="GO:0003723">
    <property type="term" value="F:RNA binding"/>
    <property type="evidence" value="ECO:0007669"/>
    <property type="project" value="UniProtKB-UniRule"/>
</dbReference>
<evidence type="ECO:0000259" key="2">
    <source>
        <dbReference type="PROSITE" id="PS50102"/>
    </source>
</evidence>
<accession>A0AAE0FWR9</accession>
<dbReference type="AlphaFoldDB" id="A0AAE0FWR9"/>
<dbReference type="EMBL" id="LGRX02012463">
    <property type="protein sequence ID" value="KAK3267340.1"/>
    <property type="molecule type" value="Genomic_DNA"/>
</dbReference>
<organism evidence="3 4">
    <name type="scientific">Cymbomonas tetramitiformis</name>
    <dbReference type="NCBI Taxonomy" id="36881"/>
    <lineage>
        <taxon>Eukaryota</taxon>
        <taxon>Viridiplantae</taxon>
        <taxon>Chlorophyta</taxon>
        <taxon>Pyramimonadophyceae</taxon>
        <taxon>Pyramimonadales</taxon>
        <taxon>Pyramimonadaceae</taxon>
        <taxon>Cymbomonas</taxon>
    </lineage>
</organism>
<keyword evidence="1" id="KW-0694">RNA-binding</keyword>
<dbReference type="PROSITE" id="PS50102">
    <property type="entry name" value="RRM"/>
    <property type="match status" value="1"/>
</dbReference>
<dbReference type="SUPFAM" id="SSF54928">
    <property type="entry name" value="RNA-binding domain, RBD"/>
    <property type="match status" value="1"/>
</dbReference>
<evidence type="ECO:0000313" key="4">
    <source>
        <dbReference type="Proteomes" id="UP001190700"/>
    </source>
</evidence>
<gene>
    <name evidence="3" type="ORF">CYMTET_24096</name>
</gene>
<dbReference type="Proteomes" id="UP001190700">
    <property type="component" value="Unassembled WGS sequence"/>
</dbReference>
<reference evidence="3 4" key="1">
    <citation type="journal article" date="2015" name="Genome Biol. Evol.">
        <title>Comparative Genomics of a Bacterivorous Green Alga Reveals Evolutionary Causalities and Consequences of Phago-Mixotrophic Mode of Nutrition.</title>
        <authorList>
            <person name="Burns J.A."/>
            <person name="Paasch A."/>
            <person name="Narechania A."/>
            <person name="Kim E."/>
        </authorList>
    </citation>
    <scope>NUCLEOTIDE SEQUENCE [LARGE SCALE GENOMIC DNA]</scope>
    <source>
        <strain evidence="3 4">PLY_AMNH</strain>
    </source>
</reference>
<dbReference type="InterPro" id="IPR012677">
    <property type="entry name" value="Nucleotide-bd_a/b_plait_sf"/>
</dbReference>
<dbReference type="Gene3D" id="3.30.70.330">
    <property type="match status" value="1"/>
</dbReference>
<dbReference type="SMART" id="SM00360">
    <property type="entry name" value="RRM"/>
    <property type="match status" value="1"/>
</dbReference>
<dbReference type="CDD" id="cd00590">
    <property type="entry name" value="RRM_SF"/>
    <property type="match status" value="1"/>
</dbReference>
<keyword evidence="4" id="KW-1185">Reference proteome</keyword>
<feature type="domain" description="RRM" evidence="2">
    <location>
        <begin position="73"/>
        <end position="144"/>
    </location>
</feature>
<protein>
    <recommendedName>
        <fullName evidence="2">RRM domain-containing protein</fullName>
    </recommendedName>
</protein>
<dbReference type="InterPro" id="IPR000504">
    <property type="entry name" value="RRM_dom"/>
</dbReference>
<evidence type="ECO:0000256" key="1">
    <source>
        <dbReference type="PROSITE-ProRule" id="PRU00176"/>
    </source>
</evidence>
<proteinExistence type="predicted"/>